<evidence type="ECO:0000256" key="5">
    <source>
        <dbReference type="ARBA" id="ARBA00023274"/>
    </source>
</evidence>
<dbReference type="CDD" id="cd04465">
    <property type="entry name" value="S1_RPS1_repeat_ec2_hs2"/>
    <property type="match status" value="1"/>
</dbReference>
<feature type="non-terminal residue" evidence="8">
    <location>
        <position position="462"/>
    </location>
</feature>
<dbReference type="InterPro" id="IPR012340">
    <property type="entry name" value="NA-bd_OB-fold"/>
</dbReference>
<dbReference type="SUPFAM" id="SSF50249">
    <property type="entry name" value="Nucleic acid-binding proteins"/>
    <property type="match status" value="5"/>
</dbReference>
<dbReference type="SMART" id="SM00316">
    <property type="entry name" value="S1"/>
    <property type="match status" value="5"/>
</dbReference>
<proteinExistence type="inferred from homology"/>
<feature type="domain" description="S1 motif" evidence="7">
    <location>
        <begin position="305"/>
        <end position="375"/>
    </location>
</feature>
<evidence type="ECO:0000256" key="4">
    <source>
        <dbReference type="ARBA" id="ARBA00022980"/>
    </source>
</evidence>
<keyword evidence="4" id="KW-0689">Ribosomal protein</keyword>
<evidence type="ECO:0000256" key="1">
    <source>
        <dbReference type="ARBA" id="ARBA00006767"/>
    </source>
</evidence>
<dbReference type="CDD" id="cd05688">
    <property type="entry name" value="S1_RPS1_repeat_ec3"/>
    <property type="match status" value="1"/>
</dbReference>
<dbReference type="PRINTS" id="PR00681">
    <property type="entry name" value="RIBOSOMALS1"/>
</dbReference>
<feature type="non-terminal residue" evidence="8">
    <location>
        <position position="1"/>
    </location>
</feature>
<name>A0A381YTX0_9ZZZZ</name>
<dbReference type="PROSITE" id="PS50126">
    <property type="entry name" value="S1"/>
    <property type="match status" value="5"/>
</dbReference>
<sequence length="462" mass="51662">VSDQENTAPTAPETTPKETPSKPDPIVFLEEDEDLDSHYEKSLQGFQEEEIVTGKVTEITDDFVTVDIGFKSDCLIASNEFHNNQGVLEVEIGDEVEVYVEALEADEDGVTYLSKIKAEKVRTWEKIGEIYEEGGIVRGTIVARIKGGLSVDIGIKAFLPGSQVDLRPVRNLDKLIGEEFDFKILKFNQKRGNIVLSRRVLLEIDRDEKRLKTLEIIKEGALIPGYVKNITDYGVFVDLGGVDGLLHITDMTWGRIIHPSEMFEIGDEVEVVVLKYFPEDQKVSLGLKQKAQNPWDVVEEKYAVGTKVNGKIVSLTEYGAFIEVEPGVEGLIHVSEMSWTKKVRHPSKIVELGQMVEAVVKDLDVERKRISLSIKEVQANPWKLALDRYPVGCIVNGSVRNITDFGIFVGLDEGIDGLVHVSDISWKQRECKPSEVASKGDEIEVKVLNIDVEQERLSLGIK</sequence>
<reference evidence="8" key="1">
    <citation type="submission" date="2018-05" db="EMBL/GenBank/DDBJ databases">
        <authorList>
            <person name="Lanie J.A."/>
            <person name="Ng W.-L."/>
            <person name="Kazmierczak K.M."/>
            <person name="Andrzejewski T.M."/>
            <person name="Davidsen T.M."/>
            <person name="Wayne K.J."/>
            <person name="Tettelin H."/>
            <person name="Glass J.I."/>
            <person name="Rusch D."/>
            <person name="Podicherti R."/>
            <person name="Tsui H.-C.T."/>
            <person name="Winkler M.E."/>
        </authorList>
    </citation>
    <scope>NUCLEOTIDE SEQUENCE</scope>
</reference>
<dbReference type="InterPro" id="IPR050437">
    <property type="entry name" value="Ribos_protein_bS1-like"/>
</dbReference>
<dbReference type="AlphaFoldDB" id="A0A381YTX0"/>
<dbReference type="EMBL" id="UINC01018970">
    <property type="protein sequence ID" value="SVA80062.1"/>
    <property type="molecule type" value="Genomic_DNA"/>
</dbReference>
<dbReference type="InterPro" id="IPR003029">
    <property type="entry name" value="S1_domain"/>
</dbReference>
<dbReference type="Gene3D" id="2.40.50.140">
    <property type="entry name" value="Nucleic acid-binding proteins"/>
    <property type="match status" value="5"/>
</dbReference>
<feature type="region of interest" description="Disordered" evidence="6">
    <location>
        <begin position="1"/>
        <end position="25"/>
    </location>
</feature>
<evidence type="ECO:0000259" key="7">
    <source>
        <dbReference type="PROSITE" id="PS50126"/>
    </source>
</evidence>
<dbReference type="GO" id="GO:0003729">
    <property type="term" value="F:mRNA binding"/>
    <property type="evidence" value="ECO:0007669"/>
    <property type="project" value="TreeGrafter"/>
</dbReference>
<accession>A0A381YTX0</accession>
<feature type="domain" description="S1 motif" evidence="7">
    <location>
        <begin position="392"/>
        <end position="462"/>
    </location>
</feature>
<dbReference type="NCBIfam" id="NF004952">
    <property type="entry name" value="PRK06299.1-2"/>
    <property type="match status" value="1"/>
</dbReference>
<feature type="domain" description="S1 motif" evidence="7">
    <location>
        <begin position="220"/>
        <end position="288"/>
    </location>
</feature>
<organism evidence="8">
    <name type="scientific">marine metagenome</name>
    <dbReference type="NCBI Taxonomy" id="408172"/>
    <lineage>
        <taxon>unclassified sequences</taxon>
        <taxon>metagenomes</taxon>
        <taxon>ecological metagenomes</taxon>
    </lineage>
</organism>
<feature type="domain" description="S1 motif" evidence="7">
    <location>
        <begin position="134"/>
        <end position="199"/>
    </location>
</feature>
<dbReference type="FunFam" id="2.40.50.140:FF:000011">
    <property type="entry name" value="30S ribosomal protein S1"/>
    <property type="match status" value="1"/>
</dbReference>
<keyword evidence="3" id="KW-0694">RNA-binding</keyword>
<keyword evidence="5" id="KW-0687">Ribonucleoprotein</keyword>
<gene>
    <name evidence="8" type="ORF">METZ01_LOCUS132916</name>
</gene>
<dbReference type="PANTHER" id="PTHR10724">
    <property type="entry name" value="30S RIBOSOMAL PROTEIN S1"/>
    <property type="match status" value="1"/>
</dbReference>
<evidence type="ECO:0000313" key="8">
    <source>
        <dbReference type="EMBL" id="SVA80062.1"/>
    </source>
</evidence>
<dbReference type="PANTHER" id="PTHR10724:SF7">
    <property type="entry name" value="SMALL RIBOSOMAL SUBUNIT PROTEIN BS1C"/>
    <property type="match status" value="1"/>
</dbReference>
<protein>
    <recommendedName>
        <fullName evidence="7">S1 motif domain-containing protein</fullName>
    </recommendedName>
</protein>
<dbReference type="GO" id="GO:0003735">
    <property type="term" value="F:structural constituent of ribosome"/>
    <property type="evidence" value="ECO:0007669"/>
    <property type="project" value="TreeGrafter"/>
</dbReference>
<dbReference type="Pfam" id="PF00575">
    <property type="entry name" value="S1"/>
    <property type="match status" value="5"/>
</dbReference>
<dbReference type="GO" id="GO:0022627">
    <property type="term" value="C:cytosolic small ribosomal subunit"/>
    <property type="evidence" value="ECO:0007669"/>
    <property type="project" value="TreeGrafter"/>
</dbReference>
<dbReference type="CDD" id="cd05687">
    <property type="entry name" value="S1_RPS1_repeat_ec1_hs1"/>
    <property type="match status" value="1"/>
</dbReference>
<comment type="similarity">
    <text evidence="1">Belongs to the bacterial ribosomal protein bS1 family.</text>
</comment>
<feature type="domain" description="S1 motif" evidence="7">
    <location>
        <begin position="49"/>
        <end position="116"/>
    </location>
</feature>
<evidence type="ECO:0000256" key="3">
    <source>
        <dbReference type="ARBA" id="ARBA00022884"/>
    </source>
</evidence>
<dbReference type="FunFam" id="2.40.50.140:FF:000103">
    <property type="entry name" value="protein RRP5 homolog"/>
    <property type="match status" value="1"/>
</dbReference>
<dbReference type="InterPro" id="IPR035104">
    <property type="entry name" value="Ribosomal_protein_S1-like"/>
</dbReference>
<evidence type="ECO:0000256" key="6">
    <source>
        <dbReference type="SAM" id="MobiDB-lite"/>
    </source>
</evidence>
<dbReference type="GO" id="GO:0006412">
    <property type="term" value="P:translation"/>
    <property type="evidence" value="ECO:0007669"/>
    <property type="project" value="TreeGrafter"/>
</dbReference>
<keyword evidence="2" id="KW-0677">Repeat</keyword>
<evidence type="ECO:0000256" key="2">
    <source>
        <dbReference type="ARBA" id="ARBA00022737"/>
    </source>
</evidence>